<dbReference type="GO" id="GO:0008270">
    <property type="term" value="F:zinc ion binding"/>
    <property type="evidence" value="ECO:0007669"/>
    <property type="project" value="InterPro"/>
</dbReference>
<dbReference type="GeneID" id="37115392"/>
<dbReference type="CDD" id="cd00067">
    <property type="entry name" value="GAL4"/>
    <property type="match status" value="1"/>
</dbReference>
<dbReference type="PANTHER" id="PTHR37534:SF43">
    <property type="entry name" value="FINGER DOMAIN PROTEIN, PUTATIVE (AFU_ORTHOLOGUE AFUA_1G01850)-RELATED"/>
    <property type="match status" value="1"/>
</dbReference>
<keyword evidence="3" id="KW-0238">DNA-binding</keyword>
<evidence type="ECO:0000256" key="5">
    <source>
        <dbReference type="ARBA" id="ARBA00023242"/>
    </source>
</evidence>
<evidence type="ECO:0000313" key="8">
    <source>
        <dbReference type="Proteomes" id="UP000246702"/>
    </source>
</evidence>
<dbReference type="SUPFAM" id="SSF57701">
    <property type="entry name" value="Zn2/Cys6 DNA-binding domain"/>
    <property type="match status" value="1"/>
</dbReference>
<organism evidence="7 8">
    <name type="scientific">Aspergillus sclerotioniger CBS 115572</name>
    <dbReference type="NCBI Taxonomy" id="1450535"/>
    <lineage>
        <taxon>Eukaryota</taxon>
        <taxon>Fungi</taxon>
        <taxon>Dikarya</taxon>
        <taxon>Ascomycota</taxon>
        <taxon>Pezizomycotina</taxon>
        <taxon>Eurotiomycetes</taxon>
        <taxon>Eurotiomycetidae</taxon>
        <taxon>Eurotiales</taxon>
        <taxon>Aspergillaceae</taxon>
        <taxon>Aspergillus</taxon>
        <taxon>Aspergillus subgen. Circumdati</taxon>
    </lineage>
</organism>
<sequence>MAAWRCMAVHWLCHRVCNSDSSHVPLAPSARVIVSNLMISTLTSNQPHSQRRRDGCSECRRKKVKCDLRKPVCSRCARYPRGCIYTLSVNFVSPQPRTRSPDQATDLSILANQPTLTLSPFLSSAESKFFMHVLATQTAPVFFPAAPKLFVDRLISAALDTPHLLYALLASACSHHGRLIGDNSGTSWTACLKFTNLAISGLNSALNEPTQMLQAETAMTAMTLCTNDVCNGNMNVWQMHLAGVMRLLTAFLKQPSNMADSFTLCLVKWFTTLDVLAGVSSSTSITHGLLEHFLETRPSEVDDICGYSLELVPALTRIGQLARQDTLSHQDMYEAQMLDLTIHSLVDRDVPSSTLNTHGPELAHELQYTHLAFVHSALLHLHRCVQGFPRDHPDVCADIHNIVAAIQHIRPFSQANILILWPVFSAGCETTVPEERDLIHTRMTNMRSLGMGNFTRARDMLEAFWAAASPLPWNVYFAQKGLELVLF</sequence>
<dbReference type="EMBL" id="MSFK01000011">
    <property type="protein sequence ID" value="PWY89646.1"/>
    <property type="molecule type" value="Genomic_DNA"/>
</dbReference>
<accession>A0A317WTG9</accession>
<dbReference type="RefSeq" id="XP_025468557.1">
    <property type="nucleotide sequence ID" value="XM_025613249.1"/>
</dbReference>
<evidence type="ECO:0000256" key="1">
    <source>
        <dbReference type="ARBA" id="ARBA00004123"/>
    </source>
</evidence>
<dbReference type="Proteomes" id="UP000246702">
    <property type="component" value="Unassembled WGS sequence"/>
</dbReference>
<evidence type="ECO:0000256" key="3">
    <source>
        <dbReference type="ARBA" id="ARBA00023125"/>
    </source>
</evidence>
<reference evidence="7 8" key="1">
    <citation type="submission" date="2016-12" db="EMBL/GenBank/DDBJ databases">
        <title>The genomes of Aspergillus section Nigri reveals drivers in fungal speciation.</title>
        <authorList>
            <consortium name="DOE Joint Genome Institute"/>
            <person name="Vesth T.C."/>
            <person name="Nybo J."/>
            <person name="Theobald S."/>
            <person name="Brandl J."/>
            <person name="Frisvad J.C."/>
            <person name="Nielsen K.F."/>
            <person name="Lyhne E.K."/>
            <person name="Kogle M.E."/>
            <person name="Kuo A."/>
            <person name="Riley R."/>
            <person name="Clum A."/>
            <person name="Nolan M."/>
            <person name="Lipzen A."/>
            <person name="Salamov A."/>
            <person name="Henrissat B."/>
            <person name="Wiebenga A."/>
            <person name="De Vries R.P."/>
            <person name="Grigoriev I.V."/>
            <person name="Mortensen U.H."/>
            <person name="Andersen M.R."/>
            <person name="Baker S.E."/>
        </authorList>
    </citation>
    <scope>NUCLEOTIDE SEQUENCE [LARGE SCALE GENOMIC DNA]</scope>
    <source>
        <strain evidence="7 8">CBS 115572</strain>
    </source>
</reference>
<proteinExistence type="predicted"/>
<dbReference type="OrthoDB" id="3509362at2759"/>
<dbReference type="Pfam" id="PF00172">
    <property type="entry name" value="Zn_clus"/>
    <property type="match status" value="1"/>
</dbReference>
<evidence type="ECO:0000313" key="7">
    <source>
        <dbReference type="EMBL" id="PWY89646.1"/>
    </source>
</evidence>
<dbReference type="GO" id="GO:0000981">
    <property type="term" value="F:DNA-binding transcription factor activity, RNA polymerase II-specific"/>
    <property type="evidence" value="ECO:0007669"/>
    <property type="project" value="InterPro"/>
</dbReference>
<dbReference type="AlphaFoldDB" id="A0A317WTG9"/>
<dbReference type="InterPro" id="IPR021858">
    <property type="entry name" value="Fun_TF"/>
</dbReference>
<evidence type="ECO:0000256" key="4">
    <source>
        <dbReference type="ARBA" id="ARBA00023163"/>
    </source>
</evidence>
<keyword evidence="4" id="KW-0804">Transcription</keyword>
<gene>
    <name evidence="7" type="ORF">BO94DRAFT_545618</name>
</gene>
<dbReference type="Gene3D" id="4.10.240.10">
    <property type="entry name" value="Zn(2)-C6 fungal-type DNA-binding domain"/>
    <property type="match status" value="1"/>
</dbReference>
<dbReference type="SMART" id="SM00066">
    <property type="entry name" value="GAL4"/>
    <property type="match status" value="1"/>
</dbReference>
<feature type="domain" description="Zn(2)-C6 fungal-type" evidence="6">
    <location>
        <begin position="55"/>
        <end position="85"/>
    </location>
</feature>
<name>A0A317WTG9_9EURO</name>
<dbReference type="InterPro" id="IPR036864">
    <property type="entry name" value="Zn2-C6_fun-type_DNA-bd_sf"/>
</dbReference>
<dbReference type="PROSITE" id="PS00463">
    <property type="entry name" value="ZN2_CY6_FUNGAL_1"/>
    <property type="match status" value="1"/>
</dbReference>
<dbReference type="Pfam" id="PF11951">
    <property type="entry name" value="Fungal_trans_2"/>
    <property type="match status" value="1"/>
</dbReference>
<comment type="caution">
    <text evidence="7">The sequence shown here is derived from an EMBL/GenBank/DDBJ whole genome shotgun (WGS) entry which is preliminary data.</text>
</comment>
<protein>
    <recommendedName>
        <fullName evidence="6">Zn(2)-C6 fungal-type domain-containing protein</fullName>
    </recommendedName>
</protein>
<keyword evidence="5" id="KW-0539">Nucleus</keyword>
<keyword evidence="2" id="KW-0805">Transcription regulation</keyword>
<dbReference type="GO" id="GO:0005634">
    <property type="term" value="C:nucleus"/>
    <property type="evidence" value="ECO:0007669"/>
    <property type="project" value="UniProtKB-SubCell"/>
</dbReference>
<dbReference type="STRING" id="1450535.A0A317WTG9"/>
<dbReference type="InterPro" id="IPR001138">
    <property type="entry name" value="Zn2Cys6_DnaBD"/>
</dbReference>
<dbReference type="GO" id="GO:0000976">
    <property type="term" value="F:transcription cis-regulatory region binding"/>
    <property type="evidence" value="ECO:0007669"/>
    <property type="project" value="TreeGrafter"/>
</dbReference>
<evidence type="ECO:0000256" key="2">
    <source>
        <dbReference type="ARBA" id="ARBA00023015"/>
    </source>
</evidence>
<comment type="subcellular location">
    <subcellularLocation>
        <location evidence="1">Nucleus</location>
    </subcellularLocation>
</comment>
<dbReference type="GO" id="GO:0045944">
    <property type="term" value="P:positive regulation of transcription by RNA polymerase II"/>
    <property type="evidence" value="ECO:0007669"/>
    <property type="project" value="TreeGrafter"/>
</dbReference>
<dbReference type="PANTHER" id="PTHR37534">
    <property type="entry name" value="TRANSCRIPTIONAL ACTIVATOR PROTEIN UGA3"/>
    <property type="match status" value="1"/>
</dbReference>
<dbReference type="PROSITE" id="PS50048">
    <property type="entry name" value="ZN2_CY6_FUNGAL_2"/>
    <property type="match status" value="1"/>
</dbReference>
<keyword evidence="8" id="KW-1185">Reference proteome</keyword>
<evidence type="ECO:0000259" key="6">
    <source>
        <dbReference type="PROSITE" id="PS50048"/>
    </source>
</evidence>